<proteinExistence type="predicted"/>
<gene>
    <name evidence="1" type="ORF">GCM10009737_08140</name>
</gene>
<organism evidence="1 2">
    <name type="scientific">Nocardioides lentus</name>
    <dbReference type="NCBI Taxonomy" id="338077"/>
    <lineage>
        <taxon>Bacteria</taxon>
        <taxon>Bacillati</taxon>
        <taxon>Actinomycetota</taxon>
        <taxon>Actinomycetes</taxon>
        <taxon>Propionibacteriales</taxon>
        <taxon>Nocardioidaceae</taxon>
        <taxon>Nocardioides</taxon>
    </lineage>
</organism>
<name>A0ABN2P474_9ACTN</name>
<evidence type="ECO:0000313" key="2">
    <source>
        <dbReference type="Proteomes" id="UP001501612"/>
    </source>
</evidence>
<evidence type="ECO:0008006" key="3">
    <source>
        <dbReference type="Google" id="ProtNLM"/>
    </source>
</evidence>
<accession>A0ABN2P474</accession>
<comment type="caution">
    <text evidence="1">The sequence shown here is derived from an EMBL/GenBank/DDBJ whole genome shotgun (WGS) entry which is preliminary data.</text>
</comment>
<keyword evidence="2" id="KW-1185">Reference proteome</keyword>
<dbReference type="Proteomes" id="UP001501612">
    <property type="component" value="Unassembled WGS sequence"/>
</dbReference>
<sequence>MTHDRHLTYAEAAAELDVSESLIRSWKHRGLVVPVGIQHLHQRGSREVPVFRIEELRPLADAYHQRRAEREANADQPML</sequence>
<reference evidence="1 2" key="1">
    <citation type="journal article" date="2019" name="Int. J. Syst. Evol. Microbiol.">
        <title>The Global Catalogue of Microorganisms (GCM) 10K type strain sequencing project: providing services to taxonomists for standard genome sequencing and annotation.</title>
        <authorList>
            <consortium name="The Broad Institute Genomics Platform"/>
            <consortium name="The Broad Institute Genome Sequencing Center for Infectious Disease"/>
            <person name="Wu L."/>
            <person name="Ma J."/>
        </authorList>
    </citation>
    <scope>NUCLEOTIDE SEQUENCE [LARGE SCALE GENOMIC DNA]</scope>
    <source>
        <strain evidence="1 2">JCM 14046</strain>
    </source>
</reference>
<dbReference type="RefSeq" id="WP_344004113.1">
    <property type="nucleotide sequence ID" value="NZ_BAAAMY010000002.1"/>
</dbReference>
<dbReference type="EMBL" id="BAAAMY010000002">
    <property type="protein sequence ID" value="GAA1909282.1"/>
    <property type="molecule type" value="Genomic_DNA"/>
</dbReference>
<protein>
    <recommendedName>
        <fullName evidence="3">Helix-turn-helix domain-containing protein</fullName>
    </recommendedName>
</protein>
<evidence type="ECO:0000313" key="1">
    <source>
        <dbReference type="EMBL" id="GAA1909282.1"/>
    </source>
</evidence>